<evidence type="ECO:0000256" key="5">
    <source>
        <dbReference type="ARBA" id="ARBA00022989"/>
    </source>
</evidence>
<protein>
    <submittedName>
        <fullName evidence="9">Carbohydrate ABC transporter permease</fullName>
    </submittedName>
</protein>
<feature type="transmembrane region" description="Helical" evidence="7">
    <location>
        <begin position="197"/>
        <end position="222"/>
    </location>
</feature>
<dbReference type="Gene3D" id="1.10.3720.10">
    <property type="entry name" value="MetI-like"/>
    <property type="match status" value="1"/>
</dbReference>
<keyword evidence="10" id="KW-1185">Reference proteome</keyword>
<dbReference type="RefSeq" id="WP_185142469.1">
    <property type="nucleotide sequence ID" value="NZ_JACJVP010000013.1"/>
</dbReference>
<accession>A0A7X0RR48</accession>
<proteinExistence type="inferred from homology"/>
<feature type="transmembrane region" description="Helical" evidence="7">
    <location>
        <begin position="260"/>
        <end position="277"/>
    </location>
</feature>
<dbReference type="Pfam" id="PF00528">
    <property type="entry name" value="BPD_transp_1"/>
    <property type="match status" value="1"/>
</dbReference>
<gene>
    <name evidence="9" type="ORF">H7C19_09795</name>
</gene>
<dbReference type="AlphaFoldDB" id="A0A7X0RR48"/>
<dbReference type="Proteomes" id="UP000547209">
    <property type="component" value="Unassembled WGS sequence"/>
</dbReference>
<keyword evidence="3" id="KW-1003">Cell membrane</keyword>
<evidence type="ECO:0000256" key="6">
    <source>
        <dbReference type="ARBA" id="ARBA00023136"/>
    </source>
</evidence>
<feature type="transmembrane region" description="Helical" evidence="7">
    <location>
        <begin position="124"/>
        <end position="144"/>
    </location>
</feature>
<evidence type="ECO:0000256" key="3">
    <source>
        <dbReference type="ARBA" id="ARBA00022475"/>
    </source>
</evidence>
<evidence type="ECO:0000313" key="9">
    <source>
        <dbReference type="EMBL" id="MBB6670981.1"/>
    </source>
</evidence>
<dbReference type="InterPro" id="IPR000515">
    <property type="entry name" value="MetI-like"/>
</dbReference>
<reference evidence="9 10" key="1">
    <citation type="submission" date="2020-08" db="EMBL/GenBank/DDBJ databases">
        <title>Cohnella phylogeny.</title>
        <authorList>
            <person name="Dunlap C."/>
        </authorList>
    </citation>
    <scope>NUCLEOTIDE SEQUENCE [LARGE SCALE GENOMIC DNA]</scope>
    <source>
        <strain evidence="9 10">DSM 28246</strain>
    </source>
</reference>
<dbReference type="GO" id="GO:0055085">
    <property type="term" value="P:transmembrane transport"/>
    <property type="evidence" value="ECO:0007669"/>
    <property type="project" value="InterPro"/>
</dbReference>
<keyword evidence="2 7" id="KW-0813">Transport</keyword>
<comment type="caution">
    <text evidence="9">The sequence shown here is derived from an EMBL/GenBank/DDBJ whole genome shotgun (WGS) entry which is preliminary data.</text>
</comment>
<dbReference type="GO" id="GO:0005886">
    <property type="term" value="C:plasma membrane"/>
    <property type="evidence" value="ECO:0007669"/>
    <property type="project" value="UniProtKB-SubCell"/>
</dbReference>
<keyword evidence="6 7" id="KW-0472">Membrane</keyword>
<evidence type="ECO:0000259" key="8">
    <source>
        <dbReference type="PROSITE" id="PS50928"/>
    </source>
</evidence>
<dbReference type="InterPro" id="IPR035906">
    <property type="entry name" value="MetI-like_sf"/>
</dbReference>
<feature type="domain" description="ABC transmembrane type-1" evidence="8">
    <location>
        <begin position="87"/>
        <end position="277"/>
    </location>
</feature>
<dbReference type="EMBL" id="JACJVP010000013">
    <property type="protein sequence ID" value="MBB6670981.1"/>
    <property type="molecule type" value="Genomic_DNA"/>
</dbReference>
<keyword evidence="4 7" id="KW-0812">Transmembrane</keyword>
<evidence type="ECO:0000256" key="2">
    <source>
        <dbReference type="ARBA" id="ARBA00022448"/>
    </source>
</evidence>
<organism evidence="9 10">
    <name type="scientific">Cohnella nanjingensis</name>
    <dbReference type="NCBI Taxonomy" id="1387779"/>
    <lineage>
        <taxon>Bacteria</taxon>
        <taxon>Bacillati</taxon>
        <taxon>Bacillota</taxon>
        <taxon>Bacilli</taxon>
        <taxon>Bacillales</taxon>
        <taxon>Paenibacillaceae</taxon>
        <taxon>Cohnella</taxon>
    </lineage>
</organism>
<evidence type="ECO:0000256" key="4">
    <source>
        <dbReference type="ARBA" id="ARBA00022692"/>
    </source>
</evidence>
<name>A0A7X0RR48_9BACL</name>
<feature type="transmembrane region" description="Helical" evidence="7">
    <location>
        <begin position="156"/>
        <end position="176"/>
    </location>
</feature>
<feature type="transmembrane region" description="Helical" evidence="7">
    <location>
        <begin position="91"/>
        <end position="112"/>
    </location>
</feature>
<evidence type="ECO:0000256" key="1">
    <source>
        <dbReference type="ARBA" id="ARBA00004651"/>
    </source>
</evidence>
<dbReference type="CDD" id="cd06261">
    <property type="entry name" value="TM_PBP2"/>
    <property type="match status" value="1"/>
</dbReference>
<dbReference type="SUPFAM" id="SSF161098">
    <property type="entry name" value="MetI-like"/>
    <property type="match status" value="1"/>
</dbReference>
<evidence type="ECO:0000313" key="10">
    <source>
        <dbReference type="Proteomes" id="UP000547209"/>
    </source>
</evidence>
<keyword evidence="5 7" id="KW-1133">Transmembrane helix</keyword>
<dbReference type="PANTHER" id="PTHR43744">
    <property type="entry name" value="ABC TRANSPORTER PERMEASE PROTEIN MG189-RELATED-RELATED"/>
    <property type="match status" value="1"/>
</dbReference>
<dbReference type="PANTHER" id="PTHR43744:SF12">
    <property type="entry name" value="ABC TRANSPORTER PERMEASE PROTEIN MG189-RELATED"/>
    <property type="match status" value="1"/>
</dbReference>
<evidence type="ECO:0000256" key="7">
    <source>
        <dbReference type="RuleBase" id="RU363032"/>
    </source>
</evidence>
<dbReference type="PROSITE" id="PS50928">
    <property type="entry name" value="ABC_TM1"/>
    <property type="match status" value="1"/>
</dbReference>
<sequence length="292" mass="32696">MSRAARERSILSSFDFKKKGVAAGYAVMLLALLALAASMLYPFGTTIFSSLKTREEVFTFPPTFLPHRLEWGNFKEGLQYVDLGRAFGNTLLLYAGNAVIPLTVVGLAAFSLSQMKLPFRRGMTLFFMSTLMIPSATYLIPSFLNLQSLGLIDTYWAFWLSAGANAFNIMLLKGFFDGIHRELFEAARIDGASELRCFFRLAVPLSLPVFSTLLIFAFTATWNDWYWPSLVLTSTEKYPIASIVYRNIVQSANLPMNVKFGVLTLVMLPPLIFFLLFQKNIMHGLNLSGIKG</sequence>
<comment type="subcellular location">
    <subcellularLocation>
        <location evidence="1 7">Cell membrane</location>
        <topology evidence="1 7">Multi-pass membrane protein</topology>
    </subcellularLocation>
</comment>
<feature type="transmembrane region" description="Helical" evidence="7">
    <location>
        <begin position="21"/>
        <end position="41"/>
    </location>
</feature>
<comment type="similarity">
    <text evidence="7">Belongs to the binding-protein-dependent transport system permease family.</text>
</comment>